<dbReference type="SUPFAM" id="SSF50182">
    <property type="entry name" value="Sm-like ribonucleoproteins"/>
    <property type="match status" value="1"/>
</dbReference>
<feature type="domain" description="Sm" evidence="10">
    <location>
        <begin position="1"/>
        <end position="75"/>
    </location>
</feature>
<dbReference type="GO" id="GO:0016740">
    <property type="term" value="F:transferase activity"/>
    <property type="evidence" value="ECO:0007669"/>
    <property type="project" value="UniProtKB-KW"/>
</dbReference>
<keyword evidence="8 9" id="KW-0687">Ribonucleoprotein</keyword>
<dbReference type="InterPro" id="IPR044642">
    <property type="entry name" value="PTHR15588"/>
</dbReference>
<evidence type="ECO:0000313" key="11">
    <source>
        <dbReference type="EMBL" id="PIA18317.1"/>
    </source>
</evidence>
<dbReference type="OrthoDB" id="422364at2759"/>
<evidence type="ECO:0000256" key="7">
    <source>
        <dbReference type="ARBA" id="ARBA00023242"/>
    </source>
</evidence>
<dbReference type="AlphaFoldDB" id="A0A2G5BHV4"/>
<evidence type="ECO:0000256" key="2">
    <source>
        <dbReference type="ARBA" id="ARBA00006850"/>
    </source>
</evidence>
<evidence type="ECO:0000256" key="5">
    <source>
        <dbReference type="ARBA" id="ARBA00022884"/>
    </source>
</evidence>
<evidence type="ECO:0000256" key="8">
    <source>
        <dbReference type="ARBA" id="ARBA00023274"/>
    </source>
</evidence>
<dbReference type="GO" id="GO:0003729">
    <property type="term" value="F:mRNA binding"/>
    <property type="evidence" value="ECO:0007669"/>
    <property type="project" value="TreeGrafter"/>
</dbReference>
<evidence type="ECO:0000256" key="1">
    <source>
        <dbReference type="ARBA" id="ARBA00004123"/>
    </source>
</evidence>
<dbReference type="PANTHER" id="PTHR15588:SF9">
    <property type="entry name" value="U6 SNRNA-ASSOCIATED SM-LIKE PROTEIN LSM8"/>
    <property type="match status" value="1"/>
</dbReference>
<comment type="subunit">
    <text evidence="9">LSm subunits form a heteromer with a doughnut shape.</text>
</comment>
<dbReference type="SMART" id="SM00651">
    <property type="entry name" value="Sm"/>
    <property type="match status" value="1"/>
</dbReference>
<evidence type="ECO:0000256" key="9">
    <source>
        <dbReference type="RuleBase" id="RU365048"/>
    </source>
</evidence>
<dbReference type="Proteomes" id="UP000242474">
    <property type="component" value="Unassembled WGS sequence"/>
</dbReference>
<keyword evidence="5 9" id="KW-0694">RNA-binding</keyword>
<keyword evidence="11" id="KW-0808">Transferase</keyword>
<keyword evidence="6 9" id="KW-0508">mRNA splicing</keyword>
<reference evidence="11 12" key="1">
    <citation type="journal article" date="2015" name="Genome Biol. Evol.">
        <title>Phylogenomic analyses indicate that early fungi evolved digesting cell walls of algal ancestors of land plants.</title>
        <authorList>
            <person name="Chang Y."/>
            <person name="Wang S."/>
            <person name="Sekimoto S."/>
            <person name="Aerts A.L."/>
            <person name="Choi C."/>
            <person name="Clum A."/>
            <person name="LaButti K.M."/>
            <person name="Lindquist E.A."/>
            <person name="Yee Ngan C."/>
            <person name="Ohm R.A."/>
            <person name="Salamov A.A."/>
            <person name="Grigoriev I.V."/>
            <person name="Spatafora J.W."/>
            <person name="Berbee M.L."/>
        </authorList>
    </citation>
    <scope>NUCLEOTIDE SEQUENCE [LARGE SCALE GENOMIC DNA]</scope>
    <source>
        <strain evidence="11 12">NRRL 1564</strain>
    </source>
</reference>
<name>A0A2G5BHV4_COERN</name>
<dbReference type="FunFam" id="2.30.30.100:FF:000027">
    <property type="entry name" value="U6 snRNA-associated Sm-like protein LSm8"/>
    <property type="match status" value="1"/>
</dbReference>
<dbReference type="GO" id="GO:0071011">
    <property type="term" value="C:precatalytic spliceosome"/>
    <property type="evidence" value="ECO:0007669"/>
    <property type="project" value="TreeGrafter"/>
</dbReference>
<evidence type="ECO:0000313" key="12">
    <source>
        <dbReference type="Proteomes" id="UP000242474"/>
    </source>
</evidence>
<dbReference type="PANTHER" id="PTHR15588">
    <property type="entry name" value="LSM1"/>
    <property type="match status" value="1"/>
</dbReference>
<dbReference type="Gene3D" id="2.30.30.100">
    <property type="match status" value="1"/>
</dbReference>
<evidence type="ECO:0000256" key="3">
    <source>
        <dbReference type="ARBA" id="ARBA00022664"/>
    </source>
</evidence>
<keyword evidence="4 9" id="KW-0747">Spliceosome</keyword>
<dbReference type="EMBL" id="KZ303490">
    <property type="protein sequence ID" value="PIA18317.1"/>
    <property type="molecule type" value="Genomic_DNA"/>
</dbReference>
<dbReference type="GO" id="GO:0005688">
    <property type="term" value="C:U6 snRNP"/>
    <property type="evidence" value="ECO:0007669"/>
    <property type="project" value="UniProtKB-UniRule"/>
</dbReference>
<dbReference type="GO" id="GO:0000398">
    <property type="term" value="P:mRNA splicing, via spliceosome"/>
    <property type="evidence" value="ECO:0007669"/>
    <property type="project" value="UniProtKB-UniRule"/>
</dbReference>
<keyword evidence="12" id="KW-1185">Reference proteome</keyword>
<evidence type="ECO:0000259" key="10">
    <source>
        <dbReference type="PROSITE" id="PS52002"/>
    </source>
</evidence>
<gene>
    <name evidence="9" type="primary">LSM8</name>
    <name evidence="11" type="ORF">COEREDRAFT_39238</name>
</gene>
<dbReference type="PROSITE" id="PS52002">
    <property type="entry name" value="SM"/>
    <property type="match status" value="1"/>
</dbReference>
<dbReference type="InterPro" id="IPR034103">
    <property type="entry name" value="Lsm8"/>
</dbReference>
<comment type="similarity">
    <text evidence="2 9">Belongs to the snRNP Sm proteins family.</text>
</comment>
<protein>
    <recommendedName>
        <fullName evidence="9">LSM2-LSM8 complex subunit LSM8</fullName>
    </recommendedName>
</protein>
<dbReference type="Pfam" id="PF01423">
    <property type="entry name" value="LSM"/>
    <property type="match status" value="1"/>
</dbReference>
<evidence type="ECO:0000256" key="4">
    <source>
        <dbReference type="ARBA" id="ARBA00022728"/>
    </source>
</evidence>
<dbReference type="InterPro" id="IPR010920">
    <property type="entry name" value="LSM_dom_sf"/>
</dbReference>
<dbReference type="CDD" id="cd01727">
    <property type="entry name" value="LSm8"/>
    <property type="match status" value="1"/>
</dbReference>
<comment type="subcellular location">
    <subcellularLocation>
        <location evidence="1 9">Nucleus</location>
    </subcellularLocation>
</comment>
<dbReference type="GO" id="GO:0046540">
    <property type="term" value="C:U4/U6 x U5 tri-snRNP complex"/>
    <property type="evidence" value="ECO:0007669"/>
    <property type="project" value="UniProtKB-UniRule"/>
</dbReference>
<keyword evidence="3 9" id="KW-0507">mRNA processing</keyword>
<keyword evidence="7 9" id="KW-0539">Nucleus</keyword>
<dbReference type="InterPro" id="IPR047575">
    <property type="entry name" value="Sm"/>
</dbReference>
<accession>A0A2G5BHV4</accession>
<comment type="function">
    <text evidence="9">Plays role in pre-mRNA splicing as component of the U4/U6-U5 tri-snRNP complex that is involved in spliceosome assembly, and as component of the precatalytic spliceosome (spliceosome B complex). The heptameric LSM2-8 complex binds specifically to the 3'-terminal U-tract of U6 snRNA.</text>
</comment>
<dbReference type="STRING" id="763665.A0A2G5BHV4"/>
<organism evidence="11 12">
    <name type="scientific">Coemansia reversa (strain ATCC 12441 / NRRL 1564)</name>
    <dbReference type="NCBI Taxonomy" id="763665"/>
    <lineage>
        <taxon>Eukaryota</taxon>
        <taxon>Fungi</taxon>
        <taxon>Fungi incertae sedis</taxon>
        <taxon>Zoopagomycota</taxon>
        <taxon>Kickxellomycotina</taxon>
        <taxon>Kickxellomycetes</taxon>
        <taxon>Kickxellales</taxon>
        <taxon>Kickxellaceae</taxon>
        <taxon>Coemansia</taxon>
    </lineage>
</organism>
<sequence length="95" mass="10453">MSQLQSYVGKKILAVTNDGRILVGILCGLDQTTNIIMQNCQERIFSEDEGVEVVDLGLYLIRGDNIAIIGLLDEKEDAELDLENIQAAPLLALKH</sequence>
<evidence type="ECO:0000256" key="6">
    <source>
        <dbReference type="ARBA" id="ARBA00023187"/>
    </source>
</evidence>
<dbReference type="InterPro" id="IPR001163">
    <property type="entry name" value="Sm_dom_euk/arc"/>
</dbReference>
<proteinExistence type="inferred from homology"/>